<comment type="similarity">
    <text evidence="2">Belongs to the lin-54 family.</text>
</comment>
<dbReference type="Pfam" id="PF03638">
    <property type="entry name" value="TCR"/>
    <property type="match status" value="1"/>
</dbReference>
<dbReference type="PANTHER" id="PTHR12446:SF22">
    <property type="entry name" value="TESMIN"/>
    <property type="match status" value="1"/>
</dbReference>
<dbReference type="GO" id="GO:0005634">
    <property type="term" value="C:nucleus"/>
    <property type="evidence" value="ECO:0007669"/>
    <property type="project" value="UniProtKB-SubCell"/>
</dbReference>
<evidence type="ECO:0000313" key="5">
    <source>
        <dbReference type="EMBL" id="NWR62988.1"/>
    </source>
</evidence>
<comment type="subcellular location">
    <subcellularLocation>
        <location evidence="1">Nucleus</location>
    </subcellularLocation>
</comment>
<protein>
    <submittedName>
        <fullName evidence="5">MTL5 protein</fullName>
    </submittedName>
</protein>
<dbReference type="PANTHER" id="PTHR12446">
    <property type="entry name" value="TESMIN/TSO1-RELATED"/>
    <property type="match status" value="1"/>
</dbReference>
<feature type="non-terminal residue" evidence="5">
    <location>
        <position position="1"/>
    </location>
</feature>
<evidence type="ECO:0000259" key="4">
    <source>
        <dbReference type="PROSITE" id="PS51634"/>
    </source>
</evidence>
<sequence length="560" mass="62435">MENQILVDVASLIDSGLVTEILSRNSSVPAENFHLGSAGTDNPTEEALLPSQDTANVGETLLDHNYSWTTENQNTIVKAEVRLYGNNNCDDEDLEKYKELNLPEEADHAHSPGLPSDGAQFLSSVAMQRNNCGVPTSSIFSPEGTVDQNVRMIPVRLSEVDFTNSRLFILKIPGVLQPGFSRLSVRWFEACPETRLALWKEVAEVREAVSNVVEKHQGRAIFQSSDVDESGCMLLALHCVAEESRCSHRNYSNPGVICQLEGGTQMLCINSCGAEELKLLRLVPEYHNQHDDLQSDGDNPVTAELGQFSPVLCEVVLNKQEVTKLHPLSLLSTIEFFFLFLKWVVKSVLLYGLGVTKSKKPCNCTKPQHCDCFANGDFCNNCNCNNCYNNQLHEAERFKAIKSCLDRNPEAFLPKMEKGKLGEINPHHNKGCNCKHTGCLKSYCECFEAKMMCSSICKCIGCKNYEENGLKVLNYTDVGKTEGNSPVLTSTFETLPTLRTDRQPAVCISWEEVKAVCTCLLMEAEEAEERGYSGWLAEWMIMEEFGRCLSQILHAQLKSK</sequence>
<evidence type="ECO:0000256" key="1">
    <source>
        <dbReference type="ARBA" id="ARBA00004123"/>
    </source>
</evidence>
<comment type="caution">
    <text evidence="5">The sequence shown here is derived from an EMBL/GenBank/DDBJ whole genome shotgun (WGS) entry which is preliminary data.</text>
</comment>
<keyword evidence="6" id="KW-1185">Reference proteome</keyword>
<evidence type="ECO:0000256" key="3">
    <source>
        <dbReference type="ARBA" id="ARBA00023242"/>
    </source>
</evidence>
<gene>
    <name evidence="5" type="primary">Tesmin</name>
    <name evidence="5" type="ORF">BUCABY_R10376</name>
</gene>
<name>A0A7K4YVY8_BUCAB</name>
<keyword evidence="3" id="KW-0539">Nucleus</keyword>
<dbReference type="Proteomes" id="UP000551127">
    <property type="component" value="Unassembled WGS sequence"/>
</dbReference>
<evidence type="ECO:0000256" key="2">
    <source>
        <dbReference type="ARBA" id="ARBA00007267"/>
    </source>
</evidence>
<proteinExistence type="inferred from homology"/>
<organism evidence="5 6">
    <name type="scientific">Bucorvus abyssinicus</name>
    <name type="common">Northern ground-hornbill</name>
    <name type="synonym">Abyssinian ground-hornbill</name>
    <dbReference type="NCBI Taxonomy" id="153643"/>
    <lineage>
        <taxon>Eukaryota</taxon>
        <taxon>Metazoa</taxon>
        <taxon>Chordata</taxon>
        <taxon>Craniata</taxon>
        <taxon>Vertebrata</taxon>
        <taxon>Euteleostomi</taxon>
        <taxon>Archelosauria</taxon>
        <taxon>Archosauria</taxon>
        <taxon>Dinosauria</taxon>
        <taxon>Saurischia</taxon>
        <taxon>Theropoda</taxon>
        <taxon>Coelurosauria</taxon>
        <taxon>Aves</taxon>
        <taxon>Neognathae</taxon>
        <taxon>Neoaves</taxon>
        <taxon>Telluraves</taxon>
        <taxon>Coraciimorphae</taxon>
        <taxon>Bucerotiformes</taxon>
        <taxon>Bucorvidae</taxon>
        <taxon>Bucorvus</taxon>
    </lineage>
</organism>
<evidence type="ECO:0000313" key="6">
    <source>
        <dbReference type="Proteomes" id="UP000551127"/>
    </source>
</evidence>
<accession>A0A7K4YVY8</accession>
<reference evidence="5 6" key="1">
    <citation type="submission" date="2019-09" db="EMBL/GenBank/DDBJ databases">
        <title>Bird 10,000 Genomes (B10K) Project - Family phase.</title>
        <authorList>
            <person name="Zhang G."/>
        </authorList>
    </citation>
    <scope>NUCLEOTIDE SEQUENCE [LARGE SCALE GENOMIC DNA]</scope>
    <source>
        <strain evidence="5">B10K-DU-012-80</strain>
    </source>
</reference>
<dbReference type="OrthoDB" id="6283463at2759"/>
<feature type="non-terminal residue" evidence="5">
    <location>
        <position position="560"/>
    </location>
</feature>
<dbReference type="AlphaFoldDB" id="A0A7K4YVY8"/>
<dbReference type="SMART" id="SM01114">
    <property type="entry name" value="CXC"/>
    <property type="match status" value="2"/>
</dbReference>
<feature type="domain" description="CRC" evidence="4">
    <location>
        <begin position="358"/>
        <end position="467"/>
    </location>
</feature>
<dbReference type="PROSITE" id="PS51634">
    <property type="entry name" value="CRC"/>
    <property type="match status" value="1"/>
</dbReference>
<dbReference type="InterPro" id="IPR005172">
    <property type="entry name" value="CRC"/>
</dbReference>
<dbReference type="InterPro" id="IPR033467">
    <property type="entry name" value="Tesmin/TSO1-like_CXC"/>
</dbReference>
<dbReference type="InterPro" id="IPR028307">
    <property type="entry name" value="Lin-54_fam"/>
</dbReference>
<dbReference type="EMBL" id="VYZL01004062">
    <property type="protein sequence ID" value="NWR62988.1"/>
    <property type="molecule type" value="Genomic_DNA"/>
</dbReference>
<dbReference type="GO" id="GO:0006355">
    <property type="term" value="P:regulation of DNA-templated transcription"/>
    <property type="evidence" value="ECO:0007669"/>
    <property type="project" value="TreeGrafter"/>
</dbReference>